<name>A0ABQ9DQL9_9PASS</name>
<gene>
    <name evidence="1" type="ORF">WISP_15303</name>
</gene>
<dbReference type="EMBL" id="WHWB01032212">
    <property type="protein sequence ID" value="KAJ7426487.1"/>
    <property type="molecule type" value="Genomic_DNA"/>
</dbReference>
<reference evidence="1" key="1">
    <citation type="submission" date="2019-10" db="EMBL/GenBank/DDBJ databases">
        <authorList>
            <person name="Soares A.E.R."/>
            <person name="Aleixo A."/>
            <person name="Schneider P."/>
            <person name="Miyaki C.Y."/>
            <person name="Schneider M.P."/>
            <person name="Mello C."/>
            <person name="Vasconcelos A.T.R."/>
        </authorList>
    </citation>
    <scope>NUCLEOTIDE SEQUENCE</scope>
    <source>
        <tissue evidence="1">Muscle</tissue>
    </source>
</reference>
<organism evidence="1 2">
    <name type="scientific">Willisornis vidua</name>
    <name type="common">Xingu scale-backed antbird</name>
    <dbReference type="NCBI Taxonomy" id="1566151"/>
    <lineage>
        <taxon>Eukaryota</taxon>
        <taxon>Metazoa</taxon>
        <taxon>Chordata</taxon>
        <taxon>Craniata</taxon>
        <taxon>Vertebrata</taxon>
        <taxon>Euteleostomi</taxon>
        <taxon>Archelosauria</taxon>
        <taxon>Archosauria</taxon>
        <taxon>Dinosauria</taxon>
        <taxon>Saurischia</taxon>
        <taxon>Theropoda</taxon>
        <taxon>Coelurosauria</taxon>
        <taxon>Aves</taxon>
        <taxon>Neognathae</taxon>
        <taxon>Neoaves</taxon>
        <taxon>Telluraves</taxon>
        <taxon>Australaves</taxon>
        <taxon>Passeriformes</taxon>
        <taxon>Thamnophilidae</taxon>
        <taxon>Willisornis</taxon>
    </lineage>
</organism>
<protein>
    <submittedName>
        <fullName evidence="1">Uncharacterized protein</fullName>
    </submittedName>
</protein>
<accession>A0ABQ9DQL9</accession>
<evidence type="ECO:0000313" key="1">
    <source>
        <dbReference type="EMBL" id="KAJ7426487.1"/>
    </source>
</evidence>
<keyword evidence="2" id="KW-1185">Reference proteome</keyword>
<evidence type="ECO:0000313" key="2">
    <source>
        <dbReference type="Proteomes" id="UP001145742"/>
    </source>
</evidence>
<sequence length="106" mass="11807">MGTSGMVTALVRPVSGLGVHRSELKRKLNIGEAVWRMMISIQGWKETLVKELSNNDQEQLKSGKLIRLVSLAICPIHTPQPVGLGMKQLQDSQDPVIENYFPDPKQ</sequence>
<comment type="caution">
    <text evidence="1">The sequence shown here is derived from an EMBL/GenBank/DDBJ whole genome shotgun (WGS) entry which is preliminary data.</text>
</comment>
<proteinExistence type="predicted"/>
<dbReference type="Proteomes" id="UP001145742">
    <property type="component" value="Unassembled WGS sequence"/>
</dbReference>